<feature type="compositionally biased region" description="Basic and acidic residues" evidence="1">
    <location>
        <begin position="158"/>
        <end position="177"/>
    </location>
</feature>
<reference evidence="2" key="2">
    <citation type="submission" date="2024-03" db="EMBL/GenBank/DDBJ databases">
        <authorList>
            <person name="Ni Y."/>
            <person name="Xu T."/>
            <person name="Yan S."/>
            <person name="Chen L."/>
            <person name="Wang Y."/>
        </authorList>
    </citation>
    <scope>NUCLEOTIDE SEQUENCE</scope>
    <source>
        <strain evidence="2">NBC1</strain>
    </source>
</reference>
<organism evidence="2">
    <name type="scientific">Nitrosopumilaceae spindle-shaped virus</name>
    <dbReference type="NCBI Taxonomy" id="3065433"/>
    <lineage>
        <taxon>Viruses</taxon>
    </lineage>
</organism>
<accession>A0AAT9JAJ7</accession>
<dbReference type="EMBL" id="BK067786">
    <property type="protein sequence ID" value="DBA51914.1"/>
    <property type="molecule type" value="Genomic_DNA"/>
</dbReference>
<protein>
    <submittedName>
        <fullName evidence="2">ORF56</fullName>
    </submittedName>
</protein>
<evidence type="ECO:0000256" key="1">
    <source>
        <dbReference type="SAM" id="MobiDB-lite"/>
    </source>
</evidence>
<feature type="compositionally biased region" description="Basic residues" evidence="1">
    <location>
        <begin position="148"/>
        <end position="157"/>
    </location>
</feature>
<evidence type="ECO:0000313" key="2">
    <source>
        <dbReference type="EMBL" id="DBA51914.1"/>
    </source>
</evidence>
<reference evidence="2" key="1">
    <citation type="journal article" date="2024" name="Environ. Microbiol. Rep.">
        <title>Hiding in plain sight: The discovery of complete genomes of 11 hypothetical spindle-shaped viruses that putatively infect mesophilic ammonia-oxidizing archaea.</title>
        <authorList>
            <person name="Ni Y."/>
            <person name="Xu T."/>
            <person name="Yan S."/>
            <person name="Chen L."/>
            <person name="Wang Y."/>
        </authorList>
    </citation>
    <scope>NUCLEOTIDE SEQUENCE</scope>
    <source>
        <strain evidence="2">NBC1</strain>
    </source>
</reference>
<sequence length="177" mass="21466">MKYLKKMTFEEWERFNVPAHTDRPSVNTRQEILLQKYKIIIIGHTTKKHVWVRYPEHKRRHRVRIPPLFEQSFTEKLKEIPKHITQENFDKGMKKFDNGMNQFNKAVQTFSSGLGEFEKEAKRDQDNLKKLMGKSKKSQVKIWSDKPKKTRKRKRKTKSDSWDQHERNLEKIWGDKN</sequence>
<name>A0AAT9JAJ7_9VIRU</name>
<feature type="region of interest" description="Disordered" evidence="1">
    <location>
        <begin position="125"/>
        <end position="177"/>
    </location>
</feature>
<proteinExistence type="predicted"/>